<reference evidence="4" key="1">
    <citation type="submission" date="2022-10" db="EMBL/GenBank/DDBJ databases">
        <title>Comparative genomics and taxonomic characterization of three novel marine species of genus Reichenbachiella exhibiting antioxidant and polysaccharide degradation activities.</title>
        <authorList>
            <person name="Muhammad N."/>
            <person name="Lee Y.-J."/>
            <person name="Ko J."/>
            <person name="Kim S.-G."/>
        </authorList>
    </citation>
    <scope>NUCLEOTIDE SEQUENCE</scope>
    <source>
        <strain evidence="4">Wsw4-B4</strain>
    </source>
</reference>
<dbReference type="InterPro" id="IPR026444">
    <property type="entry name" value="Secre_tail"/>
</dbReference>
<dbReference type="Proteomes" id="UP001062165">
    <property type="component" value="Chromosome"/>
</dbReference>
<keyword evidence="2" id="KW-0378">Hydrolase</keyword>
<evidence type="ECO:0000259" key="3">
    <source>
        <dbReference type="PROSITE" id="PS51762"/>
    </source>
</evidence>
<dbReference type="InterPro" id="IPR013320">
    <property type="entry name" value="ConA-like_dom_sf"/>
</dbReference>
<dbReference type="InterPro" id="IPR003343">
    <property type="entry name" value="Big_2"/>
</dbReference>
<keyword evidence="5" id="KW-1185">Reference proteome</keyword>
<evidence type="ECO:0000256" key="1">
    <source>
        <dbReference type="ARBA" id="ARBA00006865"/>
    </source>
</evidence>
<comment type="similarity">
    <text evidence="1">Belongs to the glycosyl hydrolase 16 family.</text>
</comment>
<organism evidence="4 5">
    <name type="scientific">Reichenbachiella carrageenanivorans</name>
    <dbReference type="NCBI Taxonomy" id="2979869"/>
    <lineage>
        <taxon>Bacteria</taxon>
        <taxon>Pseudomonadati</taxon>
        <taxon>Bacteroidota</taxon>
        <taxon>Cytophagia</taxon>
        <taxon>Cytophagales</taxon>
        <taxon>Reichenbachiellaceae</taxon>
        <taxon>Reichenbachiella</taxon>
    </lineage>
</organism>
<dbReference type="Gene3D" id="2.10.10.20">
    <property type="entry name" value="Carbohydrate-binding module superfamily 5/12"/>
    <property type="match status" value="1"/>
</dbReference>
<feature type="domain" description="GH16" evidence="3">
    <location>
        <begin position="20"/>
        <end position="298"/>
    </location>
</feature>
<dbReference type="InterPro" id="IPR000757">
    <property type="entry name" value="Beta-glucanase-like"/>
</dbReference>
<dbReference type="PROSITE" id="PS51762">
    <property type="entry name" value="GH16_2"/>
    <property type="match status" value="1"/>
</dbReference>
<dbReference type="InterPro" id="IPR008964">
    <property type="entry name" value="Invasin/intimin_cell_adhesion"/>
</dbReference>
<dbReference type="SMART" id="SM00635">
    <property type="entry name" value="BID_2"/>
    <property type="match status" value="3"/>
</dbReference>
<dbReference type="Pfam" id="PF02368">
    <property type="entry name" value="Big_2"/>
    <property type="match status" value="3"/>
</dbReference>
<dbReference type="SUPFAM" id="SSF49899">
    <property type="entry name" value="Concanavalin A-like lectins/glucanases"/>
    <property type="match status" value="1"/>
</dbReference>
<dbReference type="InterPro" id="IPR050546">
    <property type="entry name" value="Glycosyl_Hydrlase_16"/>
</dbReference>
<dbReference type="Gene3D" id="2.60.120.200">
    <property type="match status" value="1"/>
</dbReference>
<accession>A0ABY6CZ46</accession>
<dbReference type="EMBL" id="CP106735">
    <property type="protein sequence ID" value="UXX79187.1"/>
    <property type="molecule type" value="Genomic_DNA"/>
</dbReference>
<dbReference type="SMART" id="SM00495">
    <property type="entry name" value="ChtBD3"/>
    <property type="match status" value="1"/>
</dbReference>
<dbReference type="Pfam" id="PF18962">
    <property type="entry name" value="Por_Secre_tail"/>
    <property type="match status" value="1"/>
</dbReference>
<gene>
    <name evidence="4" type="ORF">N7E81_17680</name>
</gene>
<dbReference type="InterPro" id="IPR003610">
    <property type="entry name" value="CBM5/12"/>
</dbReference>
<dbReference type="Pfam" id="PF00722">
    <property type="entry name" value="Glyco_hydro_16"/>
    <property type="match status" value="1"/>
</dbReference>
<dbReference type="Gene3D" id="2.60.120.260">
    <property type="entry name" value="Galactose-binding domain-like"/>
    <property type="match status" value="3"/>
</dbReference>
<dbReference type="PANTHER" id="PTHR10963:SF55">
    <property type="entry name" value="GLYCOSIDE HYDROLASE FAMILY 16 PROTEIN"/>
    <property type="match status" value="1"/>
</dbReference>
<dbReference type="PANTHER" id="PTHR10963">
    <property type="entry name" value="GLYCOSYL HYDROLASE-RELATED"/>
    <property type="match status" value="1"/>
</dbReference>
<sequence>MLSLLLFWGGQRAMAQNPYYDPSNNENWVLVQGLSDDFEGSAVDASKWHIQTKGGSNNRAGAWMGRPPSQYNSDNVTVQDGKLYITTKWDDNFTNWAPNYYGEAYGNPAPLTTGGLISKSQHDFTHGYMEIRCKAADAPISSSFWTTGPGGEIDCFEHYGHNPTKPYSDVKLHTSIHDWRGSNNNQSNNRKWSHDNILEFRVADDFHVYGIEWDPEYVKYHVDGHLIGMASRQEVDKTDGWSLGQDAAGGMWPAHRVWLDSEAFAWEMANSALTKSMFPDGGADFITDWVRVWQRAPGTSGALNAPINLLTNGNFENGSINGWSATGTVQAISGTATNLKGQVAGIPKPTHGDVWAGSYAAQLSGAATMEQTVTGLNPNTTYVLTCHAKSPETNEADLWYNAFVGVKGYGNVARDNMIFMPRFYQKGVVFTTGPNATSATIYVTNTGYNAAGNKNAHEKLVVVDDLILFESPDMSDPSLSVAVNSLTLSESQIEILDRNSANVSVSFLPSNATDKRIIWSSSNENVAKVSGAGLISAVGPGTATILAISQDNNSAMDQCQVTVLPNLNLLDNGDFEQGSFNGWWDNFGTYSMEDNPTHVRSGNYAAKIESLANIGQVYAVKPNTAYKVTVNAKVVNPEASKPGYYILKSYGWDAWGITIDGVSGQYNEYVTEFITAAGDGTTAVYYDTLSLWNSGSGNQVLYIDDVEIREVTDQETVLVTGISLSESSQSLEVGDNHQLTAVIAPANASNKSVTWSSSNSAVASVGANGLVSALGTGSATVTATTSEGGFAASAVVTVTAPPANTNKLNNPGFESGNASWTLNNQSSVASSNQRSGSKAGYINGNGGIEQIVTLAANTTYVLSAYGKVGGANQSFYMGLDNVANGFLENRSFNTTSYVQKSISFTTGSTNLQYKIWFWNNGGGQYYIDDVKLVAEGTSSTISVSGISIINCVSSLTVGDIEVLQAAISPANASNQGKTWSSSAPQVATVTANGQVTAVSAGMATLTVTTADGGFQSSCTVTVTEASSSGCSAPAWEAQGYAQGAQVSYNGRLYQVLWGSGTKNGGCVPGVCNGWQDLGVCSSARLADGSVEEASAVLAVVVYPNPAEDYVVVRGDDSYEFERVIIHDLYGKEILSQAYTQGELTIDTQNLKTGIYLLRIESQQQSVIQRLIIQ</sequence>
<evidence type="ECO:0000313" key="5">
    <source>
        <dbReference type="Proteomes" id="UP001062165"/>
    </source>
</evidence>
<dbReference type="Gene3D" id="2.60.40.1080">
    <property type="match status" value="3"/>
</dbReference>
<protein>
    <submittedName>
        <fullName evidence="4">Ig-like domain-containing protein</fullName>
    </submittedName>
</protein>
<dbReference type="NCBIfam" id="TIGR04183">
    <property type="entry name" value="Por_Secre_tail"/>
    <property type="match status" value="1"/>
</dbReference>
<dbReference type="RefSeq" id="WP_263050930.1">
    <property type="nucleotide sequence ID" value="NZ_CP106735.1"/>
</dbReference>
<evidence type="ECO:0000256" key="2">
    <source>
        <dbReference type="ARBA" id="ARBA00022801"/>
    </source>
</evidence>
<dbReference type="SUPFAM" id="SSF51055">
    <property type="entry name" value="Carbohydrate binding domain"/>
    <property type="match status" value="1"/>
</dbReference>
<proteinExistence type="inferred from homology"/>
<dbReference type="InterPro" id="IPR036573">
    <property type="entry name" value="CBM_sf_5/12"/>
</dbReference>
<name>A0ABY6CZ46_9BACT</name>
<dbReference type="SUPFAM" id="SSF49373">
    <property type="entry name" value="Invasin/intimin cell-adhesion fragments"/>
    <property type="match status" value="3"/>
</dbReference>
<evidence type="ECO:0000313" key="4">
    <source>
        <dbReference type="EMBL" id="UXX79187.1"/>
    </source>
</evidence>